<protein>
    <recommendedName>
        <fullName evidence="4">DUF3298 domain-containing protein</fullName>
    </recommendedName>
</protein>
<keyword evidence="1" id="KW-0732">Signal</keyword>
<keyword evidence="2" id="KW-0614">Plasmid</keyword>
<evidence type="ECO:0000313" key="3">
    <source>
        <dbReference type="Proteomes" id="UP000831390"/>
    </source>
</evidence>
<accession>A0ABY4BJL0</accession>
<dbReference type="EMBL" id="CP094538">
    <property type="protein sequence ID" value="UOE36790.1"/>
    <property type="molecule type" value="Genomic_DNA"/>
</dbReference>
<proteinExistence type="predicted"/>
<feature type="chain" id="PRO_5047193594" description="DUF3298 domain-containing protein" evidence="1">
    <location>
        <begin position="20"/>
        <end position="435"/>
    </location>
</feature>
<reference evidence="2 3" key="1">
    <citation type="submission" date="2022-03" db="EMBL/GenBank/DDBJ databases">
        <title>Hymenobactersp. isolated from the air.</title>
        <authorList>
            <person name="Won M."/>
            <person name="Kwon S.-W."/>
        </authorList>
    </citation>
    <scope>NUCLEOTIDE SEQUENCE [LARGE SCALE GENOMIC DNA]</scope>
    <source>
        <strain evidence="2 3">KACC 22596</strain>
        <plasmid evidence="2 3">unnamed4</plasmid>
    </source>
</reference>
<evidence type="ECO:0008006" key="4">
    <source>
        <dbReference type="Google" id="ProtNLM"/>
    </source>
</evidence>
<geneLocation type="plasmid" evidence="2 3">
    <name>unnamed4</name>
</geneLocation>
<gene>
    <name evidence="2" type="ORF">MTP16_25270</name>
</gene>
<evidence type="ECO:0000313" key="2">
    <source>
        <dbReference type="EMBL" id="UOE36790.1"/>
    </source>
</evidence>
<feature type="signal peptide" evidence="1">
    <location>
        <begin position="1"/>
        <end position="19"/>
    </location>
</feature>
<sequence>MRRTSCLMWLLPVGSRLLAGLLPNCPPVPLARAAEVPHLAAPRHLLATAVPAPPPAPLPALYAIPGLLGSRGYLPERANIPVIYRPHPLPLAFSRLRVVAHVRRYAGQVGPYQATVQLAWRRPDSVAGICHLGWPMRLLHLGTDRHRPYPGRTVLTIVQGEPARAAGTWRLTGWPGPLLTGTWVEARGHRYPLRLREDYTGAVPYDIERLVLQGGKSVAWADDPRDTRVPHQYQEYLHLLGVAGRRPALRRWQAPPLVMRRRQLLAAYERERTYAGIEVRLNDHHLLSYQASYLADPYGGRPQPGVKSFLVDLVSGRQLTLASQLRPGYNRPLRRLLTRHLLADPPGDRDVPWKWLAETRPGTEPLVELPLGVPESLTDEDLLLTDDGLEATFSSYTAFTHRYVPSVTTLVPYAELRLLVRPGTPLARMLRARGL</sequence>
<name>A0ABY4BJL0_9BACT</name>
<keyword evidence="3" id="KW-1185">Reference proteome</keyword>
<dbReference type="RefSeq" id="WP_243520991.1">
    <property type="nucleotide sequence ID" value="NZ_CP094538.1"/>
</dbReference>
<evidence type="ECO:0000256" key="1">
    <source>
        <dbReference type="SAM" id="SignalP"/>
    </source>
</evidence>
<dbReference type="Proteomes" id="UP000831390">
    <property type="component" value="Plasmid unnamed4"/>
</dbReference>
<organism evidence="2 3">
    <name type="scientific">Hymenobacter monticola</name>
    <dbReference type="NCBI Taxonomy" id="1705399"/>
    <lineage>
        <taxon>Bacteria</taxon>
        <taxon>Pseudomonadati</taxon>
        <taxon>Bacteroidota</taxon>
        <taxon>Cytophagia</taxon>
        <taxon>Cytophagales</taxon>
        <taxon>Hymenobacteraceae</taxon>
        <taxon>Hymenobacter</taxon>
    </lineage>
</organism>